<keyword evidence="5 6" id="KW-0472">Membrane</keyword>
<evidence type="ECO:0000256" key="6">
    <source>
        <dbReference type="SAM" id="Phobius"/>
    </source>
</evidence>
<feature type="domain" description="Type II secretion system protein GspF" evidence="7">
    <location>
        <begin position="2"/>
        <end position="118"/>
    </location>
</feature>
<proteinExistence type="predicted"/>
<evidence type="ECO:0000259" key="7">
    <source>
        <dbReference type="Pfam" id="PF00482"/>
    </source>
</evidence>
<comment type="subcellular location">
    <subcellularLocation>
        <location evidence="1">Cell membrane</location>
        <topology evidence="1">Multi-pass membrane protein</topology>
    </subcellularLocation>
</comment>
<sequence length="134" mass="13890">MELMAVALTGGASVGAAARTVSSTLPEPLAGQLRAVADDLRRGEDTDEAWRAAGAHWAPARRCLDLAQSSGVPPAEALVRAAQDVRRDAVADVEVAAARLGVRLVLPLGLAYLPAFVLTTIVPVVLALTGELSW</sequence>
<gene>
    <name evidence="8" type="ORF">SAMN05421879_10774</name>
</gene>
<dbReference type="InterPro" id="IPR018076">
    <property type="entry name" value="T2SS_GspF_dom"/>
</dbReference>
<dbReference type="PANTHER" id="PTHR35007">
    <property type="entry name" value="INTEGRAL MEMBRANE PROTEIN-RELATED"/>
    <property type="match status" value="1"/>
</dbReference>
<accession>A0A285VQH4</accession>
<dbReference type="RefSeq" id="WP_097188428.1">
    <property type="nucleotide sequence ID" value="NZ_OBQK01000007.1"/>
</dbReference>
<evidence type="ECO:0000256" key="2">
    <source>
        <dbReference type="ARBA" id="ARBA00022475"/>
    </source>
</evidence>
<evidence type="ECO:0000256" key="1">
    <source>
        <dbReference type="ARBA" id="ARBA00004651"/>
    </source>
</evidence>
<dbReference type="Pfam" id="PF00482">
    <property type="entry name" value="T2SSF"/>
    <property type="match status" value="1"/>
</dbReference>
<dbReference type="PANTHER" id="PTHR35007:SF3">
    <property type="entry name" value="POSSIBLE CONSERVED ALANINE RICH MEMBRANE PROTEIN"/>
    <property type="match status" value="1"/>
</dbReference>
<dbReference type="AlphaFoldDB" id="A0A285VQH4"/>
<dbReference type="Proteomes" id="UP000219688">
    <property type="component" value="Unassembled WGS sequence"/>
</dbReference>
<feature type="transmembrane region" description="Helical" evidence="6">
    <location>
        <begin position="109"/>
        <end position="128"/>
    </location>
</feature>
<evidence type="ECO:0000313" key="9">
    <source>
        <dbReference type="Proteomes" id="UP000219688"/>
    </source>
</evidence>
<keyword evidence="4 6" id="KW-1133">Transmembrane helix</keyword>
<dbReference type="GO" id="GO:0005886">
    <property type="term" value="C:plasma membrane"/>
    <property type="evidence" value="ECO:0007669"/>
    <property type="project" value="UniProtKB-SubCell"/>
</dbReference>
<keyword evidence="3 6" id="KW-0812">Transmembrane</keyword>
<organism evidence="8 9">
    <name type="scientific">Ornithinimicrobium cerasi</name>
    <dbReference type="NCBI Taxonomy" id="2248773"/>
    <lineage>
        <taxon>Bacteria</taxon>
        <taxon>Bacillati</taxon>
        <taxon>Actinomycetota</taxon>
        <taxon>Actinomycetes</taxon>
        <taxon>Micrococcales</taxon>
        <taxon>Ornithinimicrobiaceae</taxon>
        <taxon>Ornithinimicrobium</taxon>
    </lineage>
</organism>
<name>A0A285VQH4_9MICO</name>
<reference evidence="9" key="1">
    <citation type="submission" date="2017-08" db="EMBL/GenBank/DDBJ databases">
        <authorList>
            <person name="Varghese N."/>
            <person name="Submissions S."/>
        </authorList>
    </citation>
    <scope>NUCLEOTIDE SEQUENCE [LARGE SCALE GENOMIC DNA]</scope>
    <source>
        <strain evidence="9">USBA17B2</strain>
    </source>
</reference>
<evidence type="ECO:0000256" key="4">
    <source>
        <dbReference type="ARBA" id="ARBA00022989"/>
    </source>
</evidence>
<keyword evidence="9" id="KW-1185">Reference proteome</keyword>
<evidence type="ECO:0000256" key="5">
    <source>
        <dbReference type="ARBA" id="ARBA00023136"/>
    </source>
</evidence>
<keyword evidence="2" id="KW-1003">Cell membrane</keyword>
<protein>
    <submittedName>
        <fullName evidence="8">Tight adherence protein B</fullName>
    </submittedName>
</protein>
<dbReference type="EMBL" id="OBQK01000007">
    <property type="protein sequence ID" value="SOC56295.1"/>
    <property type="molecule type" value="Genomic_DNA"/>
</dbReference>
<evidence type="ECO:0000256" key="3">
    <source>
        <dbReference type="ARBA" id="ARBA00022692"/>
    </source>
</evidence>
<evidence type="ECO:0000313" key="8">
    <source>
        <dbReference type="EMBL" id="SOC56295.1"/>
    </source>
</evidence>